<sequence length="436" mass="48574">MAAAAAAAMPDDILLEILFRLKHAPAVLFRCATACKRWRGLVADPAFLRRCWPDQDASSSMTGFFTQELEATGMFNVTTPCFTPTPRSVLGPGRRTLRSFMTAAVPAGLFDRAVPLASRHGLLLVRLDTYGIRGYAILTGTDCPPSSTDEPSNSSSLFKVVIIGYDQNYAGTCTLHTFSSDEASWRVGTHGFDSLAQPNMHGSSCRAVVHRGTAHWLFSRYGEPYVGVLDLNMRTGHVTATTLPIAMCFHHDSHLFINLAARTTTLSMFCMQKRGTQLEIWEQREEQPNEDRGSAWVCTSTVELKQPWEKTENEARELYVLGDKCGTLLVNDTIQGVYTADLQTGMMEEVLDWPHRSYINPMETVPLELDWPSIFASRLDTRFLIDSRHDAFAGWVDAKVGSLISLNRAKDDIFLFLKELARHKLAGKQPMASFPL</sequence>
<evidence type="ECO:0000313" key="3">
    <source>
        <dbReference type="Proteomes" id="UP001231189"/>
    </source>
</evidence>
<dbReference type="PANTHER" id="PTHR35828">
    <property type="entry name" value="OS08G0203800 PROTEIN-RELATED"/>
    <property type="match status" value="1"/>
</dbReference>
<reference evidence="2" key="1">
    <citation type="submission" date="2023-07" db="EMBL/GenBank/DDBJ databases">
        <title>A chromosome-level genome assembly of Lolium multiflorum.</title>
        <authorList>
            <person name="Chen Y."/>
            <person name="Copetti D."/>
            <person name="Kolliker R."/>
            <person name="Studer B."/>
        </authorList>
    </citation>
    <scope>NUCLEOTIDE SEQUENCE</scope>
    <source>
        <strain evidence="2">02402/16</strain>
        <tissue evidence="2">Leaf</tissue>
    </source>
</reference>
<proteinExistence type="predicted"/>
<dbReference type="InterPro" id="IPR001810">
    <property type="entry name" value="F-box_dom"/>
</dbReference>
<dbReference type="SUPFAM" id="SSF81383">
    <property type="entry name" value="F-box domain"/>
    <property type="match status" value="1"/>
</dbReference>
<organism evidence="2 3">
    <name type="scientific">Lolium multiflorum</name>
    <name type="common">Italian ryegrass</name>
    <name type="synonym">Lolium perenne subsp. multiflorum</name>
    <dbReference type="NCBI Taxonomy" id="4521"/>
    <lineage>
        <taxon>Eukaryota</taxon>
        <taxon>Viridiplantae</taxon>
        <taxon>Streptophyta</taxon>
        <taxon>Embryophyta</taxon>
        <taxon>Tracheophyta</taxon>
        <taxon>Spermatophyta</taxon>
        <taxon>Magnoliopsida</taxon>
        <taxon>Liliopsida</taxon>
        <taxon>Poales</taxon>
        <taxon>Poaceae</taxon>
        <taxon>BOP clade</taxon>
        <taxon>Pooideae</taxon>
        <taxon>Poodae</taxon>
        <taxon>Poeae</taxon>
        <taxon>Poeae Chloroplast Group 2 (Poeae type)</taxon>
        <taxon>Loliodinae</taxon>
        <taxon>Loliinae</taxon>
        <taxon>Lolium</taxon>
    </lineage>
</organism>
<keyword evidence="3" id="KW-1185">Reference proteome</keyword>
<evidence type="ECO:0000259" key="1">
    <source>
        <dbReference type="Pfam" id="PF12937"/>
    </source>
</evidence>
<comment type="caution">
    <text evidence="2">The sequence shown here is derived from an EMBL/GenBank/DDBJ whole genome shotgun (WGS) entry which is preliminary data.</text>
</comment>
<dbReference type="InterPro" id="IPR036047">
    <property type="entry name" value="F-box-like_dom_sf"/>
</dbReference>
<protein>
    <recommendedName>
        <fullName evidence="1">F-box domain-containing protein</fullName>
    </recommendedName>
</protein>
<dbReference type="EMBL" id="JAUUTY010000005">
    <property type="protein sequence ID" value="KAK1632798.1"/>
    <property type="molecule type" value="Genomic_DNA"/>
</dbReference>
<evidence type="ECO:0000313" key="2">
    <source>
        <dbReference type="EMBL" id="KAK1632798.1"/>
    </source>
</evidence>
<gene>
    <name evidence="2" type="ORF">QYE76_007113</name>
</gene>
<name>A0AAD8RX11_LOLMU</name>
<feature type="domain" description="F-box" evidence="1">
    <location>
        <begin position="8"/>
        <end position="49"/>
    </location>
</feature>
<dbReference type="Gene3D" id="1.20.1280.50">
    <property type="match status" value="1"/>
</dbReference>
<dbReference type="Proteomes" id="UP001231189">
    <property type="component" value="Unassembled WGS sequence"/>
</dbReference>
<dbReference type="PANTHER" id="PTHR35828:SF21">
    <property type="entry name" value="F-BOX DOMAIN-CONTAINING PROTEIN"/>
    <property type="match status" value="1"/>
</dbReference>
<accession>A0AAD8RX11</accession>
<dbReference type="AlphaFoldDB" id="A0AAD8RX11"/>
<dbReference type="Pfam" id="PF12937">
    <property type="entry name" value="F-box-like"/>
    <property type="match status" value="1"/>
</dbReference>